<dbReference type="PANTHER" id="PTHR18921:SF2">
    <property type="entry name" value="THYROID RECEPTOR-INTERACTING PROTEIN 11"/>
    <property type="match status" value="1"/>
</dbReference>
<dbReference type="GO" id="GO:0007030">
    <property type="term" value="P:Golgi organization"/>
    <property type="evidence" value="ECO:0007669"/>
    <property type="project" value="TreeGrafter"/>
</dbReference>
<dbReference type="STRING" id="246437.L9JET7"/>
<comment type="subcellular location">
    <subcellularLocation>
        <location evidence="1">Golgi apparatus</location>
    </subcellularLocation>
</comment>
<keyword evidence="6" id="KW-0675">Receptor</keyword>
<dbReference type="PANTHER" id="PTHR18921">
    <property type="entry name" value="MYOSIN HEAVY CHAIN - RELATED"/>
    <property type="match status" value="1"/>
</dbReference>
<proteinExistence type="predicted"/>
<evidence type="ECO:0000313" key="7">
    <source>
        <dbReference type="Proteomes" id="UP000011518"/>
    </source>
</evidence>
<evidence type="ECO:0000256" key="3">
    <source>
        <dbReference type="ARBA" id="ARBA00023054"/>
    </source>
</evidence>
<dbReference type="GO" id="GO:0031267">
    <property type="term" value="F:small GTPase binding"/>
    <property type="evidence" value="ECO:0007669"/>
    <property type="project" value="TreeGrafter"/>
</dbReference>
<accession>L9JET7</accession>
<feature type="region of interest" description="Disordered" evidence="5">
    <location>
        <begin position="540"/>
        <end position="565"/>
    </location>
</feature>
<evidence type="ECO:0000313" key="6">
    <source>
        <dbReference type="EMBL" id="ELW48878.1"/>
    </source>
</evidence>
<protein>
    <submittedName>
        <fullName evidence="6">Thyroid receptor-interacting protein 11</fullName>
    </submittedName>
</protein>
<name>L9JET7_TUPCH</name>
<feature type="coiled-coil region" evidence="4">
    <location>
        <begin position="307"/>
        <end position="334"/>
    </location>
</feature>
<dbReference type="InParanoid" id="L9JET7"/>
<dbReference type="GO" id="GO:0006888">
    <property type="term" value="P:endoplasmic reticulum to Golgi vesicle-mediated transport"/>
    <property type="evidence" value="ECO:0007669"/>
    <property type="project" value="TreeGrafter"/>
</dbReference>
<reference evidence="7" key="1">
    <citation type="submission" date="2012-07" db="EMBL/GenBank/DDBJ databases">
        <title>Genome of the Chinese tree shrew, a rising model animal genetically related to primates.</title>
        <authorList>
            <person name="Zhang G."/>
            <person name="Fan Y."/>
            <person name="Yao Y."/>
            <person name="Huang Z."/>
        </authorList>
    </citation>
    <scope>NUCLEOTIDE SEQUENCE [LARGE SCALE GENOMIC DNA]</scope>
</reference>
<feature type="coiled-coil region" evidence="4">
    <location>
        <begin position="614"/>
        <end position="662"/>
    </location>
</feature>
<evidence type="ECO:0000256" key="1">
    <source>
        <dbReference type="ARBA" id="ARBA00004555"/>
    </source>
</evidence>
<feature type="coiled-coil region" evidence="4">
    <location>
        <begin position="206"/>
        <end position="233"/>
    </location>
</feature>
<keyword evidence="7" id="KW-1185">Reference proteome</keyword>
<dbReference type="Proteomes" id="UP000011518">
    <property type="component" value="Unassembled WGS sequence"/>
</dbReference>
<dbReference type="GO" id="GO:0005794">
    <property type="term" value="C:Golgi apparatus"/>
    <property type="evidence" value="ECO:0007669"/>
    <property type="project" value="UniProtKB-SubCell"/>
</dbReference>
<evidence type="ECO:0000256" key="2">
    <source>
        <dbReference type="ARBA" id="ARBA00023034"/>
    </source>
</evidence>
<dbReference type="AlphaFoldDB" id="L9JET7"/>
<organism evidence="6 7">
    <name type="scientific">Tupaia chinensis</name>
    <name type="common">Chinese tree shrew</name>
    <name type="synonym">Tupaia belangeri chinensis</name>
    <dbReference type="NCBI Taxonomy" id="246437"/>
    <lineage>
        <taxon>Eukaryota</taxon>
        <taxon>Metazoa</taxon>
        <taxon>Chordata</taxon>
        <taxon>Craniata</taxon>
        <taxon>Vertebrata</taxon>
        <taxon>Euteleostomi</taxon>
        <taxon>Mammalia</taxon>
        <taxon>Eutheria</taxon>
        <taxon>Euarchontoglires</taxon>
        <taxon>Scandentia</taxon>
        <taxon>Tupaiidae</taxon>
        <taxon>Tupaia</taxon>
    </lineage>
</organism>
<gene>
    <name evidence="6" type="ORF">TREES_T100006803</name>
</gene>
<evidence type="ECO:0000256" key="4">
    <source>
        <dbReference type="SAM" id="Coils"/>
    </source>
</evidence>
<reference evidence="7" key="2">
    <citation type="journal article" date="2013" name="Nat. Commun.">
        <title>Genome of the Chinese tree shrew.</title>
        <authorList>
            <person name="Fan Y."/>
            <person name="Huang Z.Y."/>
            <person name="Cao C.C."/>
            <person name="Chen C.S."/>
            <person name="Chen Y.X."/>
            <person name="Fan D.D."/>
            <person name="He J."/>
            <person name="Hou H.L."/>
            <person name="Hu L."/>
            <person name="Hu X.T."/>
            <person name="Jiang X.T."/>
            <person name="Lai R."/>
            <person name="Lang Y.S."/>
            <person name="Liang B."/>
            <person name="Liao S.G."/>
            <person name="Mu D."/>
            <person name="Ma Y.Y."/>
            <person name="Niu Y.Y."/>
            <person name="Sun X.Q."/>
            <person name="Xia J.Q."/>
            <person name="Xiao J."/>
            <person name="Xiong Z.Q."/>
            <person name="Xu L."/>
            <person name="Yang L."/>
            <person name="Zhang Y."/>
            <person name="Zhao W."/>
            <person name="Zhao X.D."/>
            <person name="Zheng Y.T."/>
            <person name="Zhou J.M."/>
            <person name="Zhu Y.B."/>
            <person name="Zhang G.J."/>
            <person name="Wang J."/>
            <person name="Yao Y.G."/>
        </authorList>
    </citation>
    <scope>NUCLEOTIDE SEQUENCE [LARGE SCALE GENOMIC DNA]</scope>
</reference>
<evidence type="ECO:0000256" key="5">
    <source>
        <dbReference type="SAM" id="MobiDB-lite"/>
    </source>
</evidence>
<sequence length="724" mass="83166">MLSYGIPSVVFCHSVAKASVPGHLARSAGSAELSEQTRLSSQPTAMSSWFGRLGSGLSQSLGKVRVAWLDSITELESEGSQLSTIKDHLVQDIKHHQKTMEDQNRSELQLLQSLPEQKKELHEVRYQHELMNVTHTQLFLEKDEETKNLPKTIEHIKTQLHEERHNVQTENSDIFHETKVQSLNIEDGSEKHDLSTAESERFVKGIKERELEIKHLKEKNISLTKKIDQLSKDEVGKLTQIIQQKDLEIQTLHARSSSASYTQDVVYLQQQMQAYAMEKENILAVLNEKTWENSRLKRDYHQMIDTVSAKEAALVKLQEENKKLSARFESSSQDMVKETIQNLSCMVREKDIEIDALSQKCQTLLAVLQTSGTGPEAGGVSSNQLEELLQERDRLKQQVKKMGEWKQQVMTTVQYMQHESAHVQEELQRLQAQVLVDSDSNSKLQVDYTSLIQSYEQKETKLKHFAQELAEIQLSIGQLCNTKDDLLGKLCVISPQASSGSLLSESLKASQSDGLSESNPLFQQDMEQLRKSLQEDDATTRTLQENNDRLSYSVAATSEQERKEHEQMDSEIRQLKEQQGVLQKLLKGKDLLIKAKRDELLSSNENFANKIKENEVLRQAVINLKERILTLERDIFNLKEENKKIIETSREKEAEYQALQETNEKFSTMLREKEFECHSMKEKALAFEQLLKEKEQDKTCELNQLLNAVKLMQEKTVLYEQERD</sequence>
<dbReference type="EMBL" id="KB321020">
    <property type="protein sequence ID" value="ELW48878.1"/>
    <property type="molecule type" value="Genomic_DNA"/>
</dbReference>
<keyword evidence="3 4" id="KW-0175">Coiled coil</keyword>
<keyword evidence="2" id="KW-0333">Golgi apparatus</keyword>
<feature type="coiled-coil region" evidence="4">
    <location>
        <begin position="385"/>
        <end position="475"/>
    </location>
</feature>